<accession>A0A6S6QLR3</accession>
<keyword evidence="2" id="KW-1185">Reference proteome</keyword>
<name>A0A6S6QLR3_9HYPH</name>
<protein>
    <submittedName>
        <fullName evidence="1">DUF1254 domain-containing protein</fullName>
    </submittedName>
</protein>
<proteinExistence type="predicted"/>
<dbReference type="RefSeq" id="WP_222876912.1">
    <property type="nucleotide sequence ID" value="NZ_AP023361.1"/>
</dbReference>
<gene>
    <name evidence="1" type="ORF">IZ6_10110</name>
</gene>
<dbReference type="EMBL" id="AP023361">
    <property type="protein sequence ID" value="BCJ90276.1"/>
    <property type="molecule type" value="Genomic_DNA"/>
</dbReference>
<evidence type="ECO:0000313" key="2">
    <source>
        <dbReference type="Proteomes" id="UP000515317"/>
    </source>
</evidence>
<dbReference type="KEGG" id="tso:IZ6_10110"/>
<sequence>MRWPFLIAGILIGCVLHIVSLLAVPVVAPRDAYSRLAAMGPENTPILLDQSDPEKSLPYLDPAFVHIGCRFDLSQGPVRVRIPLAGPYVSLSFHSRDGTAFFSLNDRSALGTVLDAEMRDERDEASKALPLSAGTISVVSPGSTGFVLARAFAAAPSAVKQLREDFAKAVCAPRG</sequence>
<reference evidence="1 2" key="1">
    <citation type="submission" date="2020-08" db="EMBL/GenBank/DDBJ databases">
        <title>Genome sequence of Rhizobiales bacterium strain IZ6.</title>
        <authorList>
            <person name="Nakai R."/>
            <person name="Naganuma T."/>
        </authorList>
    </citation>
    <scope>NUCLEOTIDE SEQUENCE [LARGE SCALE GENOMIC DNA]</scope>
    <source>
        <strain evidence="1 2">IZ6</strain>
    </source>
</reference>
<dbReference type="Proteomes" id="UP000515317">
    <property type="component" value="Chromosome"/>
</dbReference>
<organism evidence="1 2">
    <name type="scientific">Terrihabitans soli</name>
    <dbReference type="NCBI Taxonomy" id="708113"/>
    <lineage>
        <taxon>Bacteria</taxon>
        <taxon>Pseudomonadati</taxon>
        <taxon>Pseudomonadota</taxon>
        <taxon>Alphaproteobacteria</taxon>
        <taxon>Hyphomicrobiales</taxon>
        <taxon>Terrihabitans</taxon>
    </lineage>
</organism>
<evidence type="ECO:0000313" key="1">
    <source>
        <dbReference type="EMBL" id="BCJ90276.1"/>
    </source>
</evidence>
<dbReference type="AlphaFoldDB" id="A0A6S6QLR3"/>